<keyword evidence="3" id="KW-1185">Reference proteome</keyword>
<evidence type="ECO:0000313" key="2">
    <source>
        <dbReference type="EMBL" id="GIM75348.1"/>
    </source>
</evidence>
<dbReference type="RefSeq" id="WP_212999190.1">
    <property type="nucleotide sequence ID" value="NZ_BAAATW010000002.1"/>
</dbReference>
<proteinExistence type="predicted"/>
<comment type="caution">
    <text evidence="2">The sequence shown here is derived from an EMBL/GenBank/DDBJ whole genome shotgun (WGS) entry which is preliminary data.</text>
</comment>
<dbReference type="AlphaFoldDB" id="A0A919SR47"/>
<dbReference type="Proteomes" id="UP000680865">
    <property type="component" value="Unassembled WGS sequence"/>
</dbReference>
<protein>
    <submittedName>
        <fullName evidence="2">Uncharacterized protein</fullName>
    </submittedName>
</protein>
<dbReference type="EMBL" id="BOQP01000023">
    <property type="protein sequence ID" value="GIM75348.1"/>
    <property type="molecule type" value="Genomic_DNA"/>
</dbReference>
<name>A0A919SR47_9ACTN</name>
<reference evidence="2" key="1">
    <citation type="submission" date="2021-03" db="EMBL/GenBank/DDBJ databases">
        <title>Whole genome shotgun sequence of Actinoplanes consettensis NBRC 14913.</title>
        <authorList>
            <person name="Komaki H."/>
            <person name="Tamura T."/>
        </authorList>
    </citation>
    <scope>NUCLEOTIDE SEQUENCE</scope>
    <source>
        <strain evidence="2">NBRC 14913</strain>
    </source>
</reference>
<evidence type="ECO:0000256" key="1">
    <source>
        <dbReference type="SAM" id="MobiDB-lite"/>
    </source>
</evidence>
<sequence>MAASGETAESGTAFVHKGEPSATDMAQLRRGLTTEQKTTLQGIISRSIRRGFGADARAESEA</sequence>
<feature type="region of interest" description="Disordered" evidence="1">
    <location>
        <begin position="1"/>
        <end position="26"/>
    </location>
</feature>
<organism evidence="2 3">
    <name type="scientific">Winogradskya consettensis</name>
    <dbReference type="NCBI Taxonomy" id="113560"/>
    <lineage>
        <taxon>Bacteria</taxon>
        <taxon>Bacillati</taxon>
        <taxon>Actinomycetota</taxon>
        <taxon>Actinomycetes</taxon>
        <taxon>Micromonosporales</taxon>
        <taxon>Micromonosporaceae</taxon>
        <taxon>Winogradskya</taxon>
    </lineage>
</organism>
<accession>A0A919SR47</accession>
<evidence type="ECO:0000313" key="3">
    <source>
        <dbReference type="Proteomes" id="UP000680865"/>
    </source>
</evidence>
<gene>
    <name evidence="2" type="ORF">Aco04nite_44890</name>
</gene>